<dbReference type="HOGENOM" id="CLU_2979957_0_0_1"/>
<accession>A0A0C9YP84</accession>
<gene>
    <name evidence="1" type="ORF">PISMIDRAFT_675489</name>
</gene>
<sequence length="58" mass="6303">MGDRISGTNPLRVTRLALRCAMSVGPSLLGLSLPYHHNSSVVQALIILYCFESITSSR</sequence>
<evidence type="ECO:0000313" key="1">
    <source>
        <dbReference type="EMBL" id="KIK26875.1"/>
    </source>
</evidence>
<dbReference type="EMBL" id="KN833699">
    <property type="protein sequence ID" value="KIK26875.1"/>
    <property type="molecule type" value="Genomic_DNA"/>
</dbReference>
<keyword evidence="2" id="KW-1185">Reference proteome</keyword>
<organism evidence="1 2">
    <name type="scientific">Pisolithus microcarpus 441</name>
    <dbReference type="NCBI Taxonomy" id="765257"/>
    <lineage>
        <taxon>Eukaryota</taxon>
        <taxon>Fungi</taxon>
        <taxon>Dikarya</taxon>
        <taxon>Basidiomycota</taxon>
        <taxon>Agaricomycotina</taxon>
        <taxon>Agaricomycetes</taxon>
        <taxon>Agaricomycetidae</taxon>
        <taxon>Boletales</taxon>
        <taxon>Sclerodermatineae</taxon>
        <taxon>Pisolithaceae</taxon>
        <taxon>Pisolithus</taxon>
    </lineage>
</organism>
<protein>
    <submittedName>
        <fullName evidence="1">Uncharacterized protein</fullName>
    </submittedName>
</protein>
<evidence type="ECO:0000313" key="2">
    <source>
        <dbReference type="Proteomes" id="UP000054018"/>
    </source>
</evidence>
<reference evidence="1 2" key="1">
    <citation type="submission" date="2014-04" db="EMBL/GenBank/DDBJ databases">
        <authorList>
            <consortium name="DOE Joint Genome Institute"/>
            <person name="Kuo A."/>
            <person name="Kohler A."/>
            <person name="Costa M.D."/>
            <person name="Nagy L.G."/>
            <person name="Floudas D."/>
            <person name="Copeland A."/>
            <person name="Barry K.W."/>
            <person name="Cichocki N."/>
            <person name="Veneault-Fourrey C."/>
            <person name="LaButti K."/>
            <person name="Lindquist E.A."/>
            <person name="Lipzen A."/>
            <person name="Lundell T."/>
            <person name="Morin E."/>
            <person name="Murat C."/>
            <person name="Sun H."/>
            <person name="Tunlid A."/>
            <person name="Henrissat B."/>
            <person name="Grigoriev I.V."/>
            <person name="Hibbett D.S."/>
            <person name="Martin F."/>
            <person name="Nordberg H.P."/>
            <person name="Cantor M.N."/>
            <person name="Hua S.X."/>
        </authorList>
    </citation>
    <scope>NUCLEOTIDE SEQUENCE [LARGE SCALE GENOMIC DNA]</scope>
    <source>
        <strain evidence="1 2">441</strain>
    </source>
</reference>
<dbReference type="AlphaFoldDB" id="A0A0C9YP84"/>
<name>A0A0C9YP84_9AGAM</name>
<dbReference type="Proteomes" id="UP000054018">
    <property type="component" value="Unassembled WGS sequence"/>
</dbReference>
<reference evidence="2" key="2">
    <citation type="submission" date="2015-01" db="EMBL/GenBank/DDBJ databases">
        <title>Evolutionary Origins and Diversification of the Mycorrhizal Mutualists.</title>
        <authorList>
            <consortium name="DOE Joint Genome Institute"/>
            <consortium name="Mycorrhizal Genomics Consortium"/>
            <person name="Kohler A."/>
            <person name="Kuo A."/>
            <person name="Nagy L.G."/>
            <person name="Floudas D."/>
            <person name="Copeland A."/>
            <person name="Barry K.W."/>
            <person name="Cichocki N."/>
            <person name="Veneault-Fourrey C."/>
            <person name="LaButti K."/>
            <person name="Lindquist E.A."/>
            <person name="Lipzen A."/>
            <person name="Lundell T."/>
            <person name="Morin E."/>
            <person name="Murat C."/>
            <person name="Riley R."/>
            <person name="Ohm R."/>
            <person name="Sun H."/>
            <person name="Tunlid A."/>
            <person name="Henrissat B."/>
            <person name="Grigoriev I.V."/>
            <person name="Hibbett D.S."/>
            <person name="Martin F."/>
        </authorList>
    </citation>
    <scope>NUCLEOTIDE SEQUENCE [LARGE SCALE GENOMIC DNA]</scope>
    <source>
        <strain evidence="2">441</strain>
    </source>
</reference>
<proteinExistence type="predicted"/>